<reference evidence="8 9" key="1">
    <citation type="submission" date="2020-05" db="EMBL/GenBank/DDBJ databases">
        <title>Actinomadura verrucosospora NRRL-B18236 (PFL_A860) Genome sequencing and assembly.</title>
        <authorList>
            <person name="Samborskyy M."/>
        </authorList>
    </citation>
    <scope>NUCLEOTIDE SEQUENCE [LARGE SCALE GENOMIC DNA]</scope>
    <source>
        <strain evidence="8 9">NRRL:B18236</strain>
    </source>
</reference>
<keyword evidence="3 7" id="KW-0479">Metal-binding</keyword>
<keyword evidence="4 7" id="KW-0560">Oxidoreductase</keyword>
<evidence type="ECO:0000256" key="7">
    <source>
        <dbReference type="RuleBase" id="RU000461"/>
    </source>
</evidence>
<dbReference type="GO" id="GO:0008395">
    <property type="term" value="F:steroid hydroxylase activity"/>
    <property type="evidence" value="ECO:0007669"/>
    <property type="project" value="TreeGrafter"/>
</dbReference>
<dbReference type="SUPFAM" id="SSF48264">
    <property type="entry name" value="Cytochrome P450"/>
    <property type="match status" value="1"/>
</dbReference>
<dbReference type="PROSITE" id="PS00086">
    <property type="entry name" value="CYTOCHROME_P450"/>
    <property type="match status" value="1"/>
</dbReference>
<dbReference type="GO" id="GO:0006707">
    <property type="term" value="P:cholesterol catabolic process"/>
    <property type="evidence" value="ECO:0007669"/>
    <property type="project" value="TreeGrafter"/>
</dbReference>
<dbReference type="PANTHER" id="PTHR46696:SF4">
    <property type="entry name" value="BIOTIN BIOSYNTHESIS CYTOCHROME P450"/>
    <property type="match status" value="1"/>
</dbReference>
<keyword evidence="6 7" id="KW-0503">Monooxygenase</keyword>
<sequence>MRGRIGPSRIAYPGRHTVDPFYSPFDFAIQENPYPVYAEMREKSPVYRSGTDGFWALSRHDDVLSALRDSARFSSRNGLRIEPAFWGPDAEKFFSFVAMDPPKHTRMRGLVSRAFTQRRVQELEPRIREIARDCLRPHLDGDAFDLMTGFAGRFPTDVISELVGVPEADRGLVRDLGMAIMYRGEEGDDLPPEALQAIGALVGYYTELTIERSKERRGDLLSGLLDAADGDDRLTPEEIVGVLILLVGAGIETTMLTLGNAWYAAWLHPAEKARALGGRIDDWIEETLRWEPTSQVLARTATEDIELHGVTIPADAKVLLLTGAANRDPAVFPDPDRFDLDRDTSASLAFGNGRHHCLGANLGRLEARIALQEVTAVVADYEIDEAGAQRIHSSNDRGFTTLPTRITARR</sequence>
<dbReference type="PRINTS" id="PR00359">
    <property type="entry name" value="BP450"/>
</dbReference>
<dbReference type="GO" id="GO:0036199">
    <property type="term" value="F:cholest-4-en-3-one 26-monooxygenase activity"/>
    <property type="evidence" value="ECO:0007669"/>
    <property type="project" value="TreeGrafter"/>
</dbReference>
<evidence type="ECO:0000256" key="6">
    <source>
        <dbReference type="ARBA" id="ARBA00023033"/>
    </source>
</evidence>
<name>A0A7D3VW83_ACTVE</name>
<dbReference type="InterPro" id="IPR001128">
    <property type="entry name" value="Cyt_P450"/>
</dbReference>
<proteinExistence type="inferred from homology"/>
<evidence type="ECO:0000256" key="1">
    <source>
        <dbReference type="ARBA" id="ARBA00010617"/>
    </source>
</evidence>
<evidence type="ECO:0000256" key="2">
    <source>
        <dbReference type="ARBA" id="ARBA00022617"/>
    </source>
</evidence>
<dbReference type="Gene3D" id="1.10.630.10">
    <property type="entry name" value="Cytochrome P450"/>
    <property type="match status" value="1"/>
</dbReference>
<dbReference type="PANTHER" id="PTHR46696">
    <property type="entry name" value="P450, PUTATIVE (EUROFUNG)-RELATED"/>
    <property type="match status" value="1"/>
</dbReference>
<dbReference type="Pfam" id="PF00067">
    <property type="entry name" value="p450"/>
    <property type="match status" value="1"/>
</dbReference>
<organism evidence="8 9">
    <name type="scientific">Actinomadura verrucosospora</name>
    <dbReference type="NCBI Taxonomy" id="46165"/>
    <lineage>
        <taxon>Bacteria</taxon>
        <taxon>Bacillati</taxon>
        <taxon>Actinomycetota</taxon>
        <taxon>Actinomycetes</taxon>
        <taxon>Streptosporangiales</taxon>
        <taxon>Thermomonosporaceae</taxon>
        <taxon>Actinomadura</taxon>
    </lineage>
</organism>
<dbReference type="InterPro" id="IPR036396">
    <property type="entry name" value="Cyt_P450_sf"/>
</dbReference>
<evidence type="ECO:0000256" key="5">
    <source>
        <dbReference type="ARBA" id="ARBA00023004"/>
    </source>
</evidence>
<evidence type="ECO:0000256" key="3">
    <source>
        <dbReference type="ARBA" id="ARBA00022723"/>
    </source>
</evidence>
<evidence type="ECO:0000313" key="9">
    <source>
        <dbReference type="Proteomes" id="UP000501240"/>
    </source>
</evidence>
<protein>
    <submittedName>
        <fullName evidence="8">Cytochrome P450 monooxygenase</fullName>
    </submittedName>
</protein>
<evidence type="ECO:0000256" key="4">
    <source>
        <dbReference type="ARBA" id="ARBA00023002"/>
    </source>
</evidence>
<dbReference type="Proteomes" id="UP000501240">
    <property type="component" value="Chromosome"/>
</dbReference>
<dbReference type="GO" id="GO:0020037">
    <property type="term" value="F:heme binding"/>
    <property type="evidence" value="ECO:0007669"/>
    <property type="project" value="InterPro"/>
</dbReference>
<comment type="similarity">
    <text evidence="1 7">Belongs to the cytochrome P450 family.</text>
</comment>
<accession>A0A7D3VW83</accession>
<keyword evidence="5 7" id="KW-0408">Iron</keyword>
<dbReference type="AlphaFoldDB" id="A0A7D3VW83"/>
<dbReference type="InterPro" id="IPR017972">
    <property type="entry name" value="Cyt_P450_CS"/>
</dbReference>
<dbReference type="FunFam" id="1.10.630.10:FF:000018">
    <property type="entry name" value="Cytochrome P450 monooxygenase"/>
    <property type="match status" value="1"/>
</dbReference>
<keyword evidence="2 7" id="KW-0349">Heme</keyword>
<evidence type="ECO:0000313" key="8">
    <source>
        <dbReference type="EMBL" id="QKG24359.1"/>
    </source>
</evidence>
<dbReference type="EMBL" id="CP053892">
    <property type="protein sequence ID" value="QKG24359.1"/>
    <property type="molecule type" value="Genomic_DNA"/>
</dbReference>
<dbReference type="GO" id="GO:0005506">
    <property type="term" value="F:iron ion binding"/>
    <property type="evidence" value="ECO:0007669"/>
    <property type="project" value="InterPro"/>
</dbReference>
<gene>
    <name evidence="8" type="ORF">ACTIVE_6006</name>
</gene>
<keyword evidence="9" id="KW-1185">Reference proteome</keyword>
<dbReference type="InterPro" id="IPR002397">
    <property type="entry name" value="Cyt_P450_B"/>
</dbReference>